<accession>A0ABT3BPG6</accession>
<proteinExistence type="inferred from homology"/>
<dbReference type="PANTHER" id="PTHR40083">
    <property type="entry name" value="UPF0122 PROTEIN CBO2450/CLC_2298"/>
    <property type="match status" value="1"/>
</dbReference>
<evidence type="ECO:0000256" key="2">
    <source>
        <dbReference type="ARBA" id="ARBA00024764"/>
    </source>
</evidence>
<comment type="similarity">
    <text evidence="1 3">Belongs to the UPF0122 family.</text>
</comment>
<dbReference type="HAMAP" id="MF_00245">
    <property type="entry name" value="UPF0122"/>
    <property type="match status" value="1"/>
</dbReference>
<comment type="function">
    <text evidence="2 3">Might take part in the signal recognition particle (SRP) pathway. This is inferred from the conservation of its genetic proximity to ftsY/ffh. May be a regulatory protein.</text>
</comment>
<gene>
    <name evidence="4" type="ORF">OF365_02010</name>
</gene>
<organism evidence="4 5">
    <name type="scientific">Ureaplasma zalophigenitalium</name>
    <dbReference type="NCBI Taxonomy" id="907723"/>
    <lineage>
        <taxon>Bacteria</taxon>
        <taxon>Bacillati</taxon>
        <taxon>Mycoplasmatota</taxon>
        <taxon>Mycoplasmoidales</taxon>
        <taxon>Mycoplasmoidaceae</taxon>
        <taxon>Ureaplasma</taxon>
    </lineage>
</organism>
<dbReference type="Pfam" id="PF04297">
    <property type="entry name" value="UPF0122"/>
    <property type="match status" value="1"/>
</dbReference>
<evidence type="ECO:0000313" key="4">
    <source>
        <dbReference type="EMBL" id="MCV3754140.1"/>
    </source>
</evidence>
<name>A0ABT3BPG6_9BACT</name>
<dbReference type="GO" id="GO:0003677">
    <property type="term" value="F:DNA binding"/>
    <property type="evidence" value="ECO:0007669"/>
    <property type="project" value="UniProtKB-KW"/>
</dbReference>
<dbReference type="InterPro" id="IPR007394">
    <property type="entry name" value="UPF0122"/>
</dbReference>
<evidence type="ECO:0000256" key="1">
    <source>
        <dbReference type="ARBA" id="ARBA00008720"/>
    </source>
</evidence>
<keyword evidence="4" id="KW-0238">DNA-binding</keyword>
<dbReference type="InterPro" id="IPR013324">
    <property type="entry name" value="RNA_pol_sigma_r3/r4-like"/>
</dbReference>
<dbReference type="PANTHER" id="PTHR40083:SF1">
    <property type="entry name" value="UPF0122 PROTEIN YLXM"/>
    <property type="match status" value="1"/>
</dbReference>
<protein>
    <recommendedName>
        <fullName evidence="3">UPF0122 protein OF365_02010</fullName>
    </recommendedName>
</protein>
<dbReference type="Proteomes" id="UP001207252">
    <property type="component" value="Unassembled WGS sequence"/>
</dbReference>
<dbReference type="EMBL" id="JAOXHJ010000004">
    <property type="protein sequence ID" value="MCV3754140.1"/>
    <property type="molecule type" value="Genomic_DNA"/>
</dbReference>
<dbReference type="SUPFAM" id="SSF88659">
    <property type="entry name" value="Sigma3 and sigma4 domains of RNA polymerase sigma factors"/>
    <property type="match status" value="1"/>
</dbReference>
<evidence type="ECO:0000256" key="3">
    <source>
        <dbReference type="HAMAP-Rule" id="MF_00245"/>
    </source>
</evidence>
<comment type="caution">
    <text evidence="4">The sequence shown here is derived from an EMBL/GenBank/DDBJ whole genome shotgun (WGS) entry which is preliminary data.</text>
</comment>
<reference evidence="4 5" key="1">
    <citation type="journal article" date="2020" name="Int. J. Syst. Evol. Microbiol.">
        <title>Ureaplasma miroungigenitalium sp. nov. isolated from northern elephant seals (Mirounga angustirostris) and Ureaplasma zalophigenitalium sp. nov. isolated from California sea lions (Zalophus californianus).</title>
        <authorList>
            <person name="Volokhov D.V."/>
            <person name="Gulland F.M."/>
            <person name="Gao Y."/>
            <person name="Chizhikov V.E."/>
        </authorList>
    </citation>
    <scope>NUCLEOTIDE SEQUENCE [LARGE SCALE GENOMIC DNA]</scope>
    <source>
        <strain evidence="4 5">CSL7644-GEN</strain>
    </source>
</reference>
<evidence type="ECO:0000313" key="5">
    <source>
        <dbReference type="Proteomes" id="UP001207252"/>
    </source>
</evidence>
<dbReference type="RefSeq" id="WP_263817943.1">
    <property type="nucleotide sequence ID" value="NZ_JAOXHJ010000004.1"/>
</dbReference>
<dbReference type="InterPro" id="IPR036388">
    <property type="entry name" value="WH-like_DNA-bd_sf"/>
</dbReference>
<dbReference type="InterPro" id="IPR054831">
    <property type="entry name" value="UPF0122_fam_protein"/>
</dbReference>
<dbReference type="NCBIfam" id="NF045758">
    <property type="entry name" value="YlxM"/>
    <property type="match status" value="1"/>
</dbReference>
<dbReference type="Gene3D" id="1.10.10.10">
    <property type="entry name" value="Winged helix-like DNA-binding domain superfamily/Winged helix DNA-binding domain"/>
    <property type="match status" value="1"/>
</dbReference>
<sequence>MNKINERVYLISLFGFYKNLLTTKQQAYFQKHYYADWSLTEIADEFDVSKNAVYDSLQKIYKLLYKYEMQLHLYEKHIARMDLYERLNDEQLKNDFLRIEAL</sequence>
<keyword evidence="5" id="KW-1185">Reference proteome</keyword>